<feature type="transmembrane region" description="Helical" evidence="1">
    <location>
        <begin position="6"/>
        <end position="27"/>
    </location>
</feature>
<reference evidence="2 3" key="1">
    <citation type="submission" date="2021-01" db="EMBL/GenBank/DDBJ databases">
        <title>Tumebacillus sp. strain ITR2 16S ribosomal RNA gene Genome sequencing and assembly.</title>
        <authorList>
            <person name="Kang M."/>
        </authorList>
    </citation>
    <scope>NUCLEOTIDE SEQUENCE [LARGE SCALE GENOMIC DNA]</scope>
    <source>
        <strain evidence="2 3">ITR2</strain>
    </source>
</reference>
<dbReference type="RefSeq" id="WP_201638022.1">
    <property type="nucleotide sequence ID" value="NZ_JAEQNB010000008.1"/>
</dbReference>
<evidence type="ECO:0000256" key="1">
    <source>
        <dbReference type="SAM" id="Phobius"/>
    </source>
</evidence>
<dbReference type="EMBL" id="JAEQNB010000008">
    <property type="protein sequence ID" value="MBL0389021.1"/>
    <property type="molecule type" value="Genomic_DNA"/>
</dbReference>
<name>A0ABS1JFF5_9BACL</name>
<dbReference type="Proteomes" id="UP000602284">
    <property type="component" value="Unassembled WGS sequence"/>
</dbReference>
<gene>
    <name evidence="2" type="ORF">JJB07_20730</name>
</gene>
<keyword evidence="1" id="KW-0812">Transmembrane</keyword>
<protein>
    <submittedName>
        <fullName evidence="2">Uncharacterized protein</fullName>
    </submittedName>
</protein>
<feature type="transmembrane region" description="Helical" evidence="1">
    <location>
        <begin position="34"/>
        <end position="55"/>
    </location>
</feature>
<keyword evidence="1" id="KW-0472">Membrane</keyword>
<proteinExistence type="predicted"/>
<organism evidence="2 3">
    <name type="scientific">Tumebacillus amylolyticus</name>
    <dbReference type="NCBI Taxonomy" id="2801339"/>
    <lineage>
        <taxon>Bacteria</taxon>
        <taxon>Bacillati</taxon>
        <taxon>Bacillota</taxon>
        <taxon>Bacilli</taxon>
        <taxon>Bacillales</taxon>
        <taxon>Alicyclobacillaceae</taxon>
        <taxon>Tumebacillus</taxon>
    </lineage>
</organism>
<sequence>MKILVLILRLLPLVAVLLYTIGYGVSLHRKKQKGLFASCLLALLNVVAVVLLYYIRS</sequence>
<evidence type="ECO:0000313" key="3">
    <source>
        <dbReference type="Proteomes" id="UP000602284"/>
    </source>
</evidence>
<comment type="caution">
    <text evidence="2">The sequence shown here is derived from an EMBL/GenBank/DDBJ whole genome shotgun (WGS) entry which is preliminary data.</text>
</comment>
<evidence type="ECO:0000313" key="2">
    <source>
        <dbReference type="EMBL" id="MBL0389021.1"/>
    </source>
</evidence>
<keyword evidence="1" id="KW-1133">Transmembrane helix</keyword>
<accession>A0ABS1JFF5</accession>
<keyword evidence="3" id="KW-1185">Reference proteome</keyword>